<evidence type="ECO:0000256" key="1">
    <source>
        <dbReference type="SAM" id="MobiDB-lite"/>
    </source>
</evidence>
<feature type="compositionally biased region" description="Basic and acidic residues" evidence="1">
    <location>
        <begin position="80"/>
        <end position="90"/>
    </location>
</feature>
<keyword evidence="3" id="KW-1185">Reference proteome</keyword>
<evidence type="ECO:0000313" key="3">
    <source>
        <dbReference type="Proteomes" id="UP000179807"/>
    </source>
</evidence>
<proteinExistence type="predicted"/>
<dbReference type="GO" id="GO:0005847">
    <property type="term" value="C:mRNA cleavage and polyadenylation specificity factor complex"/>
    <property type="evidence" value="ECO:0007669"/>
    <property type="project" value="TreeGrafter"/>
</dbReference>
<organism evidence="2 3">
    <name type="scientific">Tritrichomonas foetus</name>
    <dbReference type="NCBI Taxonomy" id="1144522"/>
    <lineage>
        <taxon>Eukaryota</taxon>
        <taxon>Metamonada</taxon>
        <taxon>Parabasalia</taxon>
        <taxon>Tritrichomonadida</taxon>
        <taxon>Tritrichomonadidae</taxon>
        <taxon>Tritrichomonas</taxon>
    </lineage>
</organism>
<comment type="caution">
    <text evidence="2">The sequence shown here is derived from an EMBL/GenBank/DDBJ whole genome shotgun (WGS) entry which is preliminary data.</text>
</comment>
<sequence>MSKKKVKTADQISFLPKYDDKEVEDDLDALVAEMNEAGEFDEDMEFDDEELADDAQIEAELDGLEDEIEEETPHRRKKEQKTDSKAEKPKSQPKAEPAKVEKKPQQKVEEKPQQKAEEKPAPKAESESKSHHHKSHTKHKSGDQPESKPKPEQKSQAPTKQPEAKPNPSAPPPKSSTDKTQPPTPKQQPKQQQPKQSPPKQQPAVKANKEESPIKPKATLKPLPIEVDYIPEKESNETYSQIFQIFTDTFYSMIHSRHNQETYMKQIESLLPMVAAGPSAEITSVDLVKPKLQAPAHRDYDKFIKDSICVAYDPSSVKRIIDQIEGQIEKLKADAKTLLSYQEKKYAVHVMSQVKLLKDSINAIKREPYYVPDIFHYGLPDVNNDIPPGVIRIDVISGQGFPEGDITVKVLLPIKEEGFVQFQTNPTKGPNPKFKYSKTSPQIELKNPRVIVRLQKEPAGVAVFFGKNTTEAAGFSSIPVGMLLRHHTLNCQALTFEELPGATLHVDAYVHRAISVSEMKPIDYPITMAPSVLFKKRPKKAPAVSSAPPVPAKAAQPVRPANNEGELTEKERAQLREQITLRKQQPVPKIYVFTDEEMSMFWSGDLLKFHIGACSTVIAMSAEKKEHPQQGVEDMRKKLQTKMSDLENAITSGKIGIEQYIKMIEKAIQREEGRLASLSPDDVPAHKGNIDLMKNELKVLNDEE</sequence>
<dbReference type="EMBL" id="MLAK01000676">
    <property type="protein sequence ID" value="OHT08143.1"/>
    <property type="molecule type" value="Genomic_DNA"/>
</dbReference>
<dbReference type="PANTHER" id="PTHR22836:SF0">
    <property type="entry name" value="PRE-MRNA 3' END PROCESSING PROTEIN WDR33"/>
    <property type="match status" value="1"/>
</dbReference>
<dbReference type="AlphaFoldDB" id="A0A1J4K9P3"/>
<dbReference type="RefSeq" id="XP_068361279.1">
    <property type="nucleotide sequence ID" value="XM_068503138.1"/>
</dbReference>
<evidence type="ECO:0000313" key="2">
    <source>
        <dbReference type="EMBL" id="OHT08143.1"/>
    </source>
</evidence>
<dbReference type="PANTHER" id="PTHR22836">
    <property type="entry name" value="WD40 REPEAT PROTEIN"/>
    <property type="match status" value="1"/>
</dbReference>
<feature type="compositionally biased region" description="Acidic residues" evidence="1">
    <location>
        <begin position="38"/>
        <end position="70"/>
    </location>
</feature>
<dbReference type="GeneID" id="94837842"/>
<protein>
    <submittedName>
        <fullName evidence="2">Uncharacterized protein</fullName>
    </submittedName>
</protein>
<feature type="compositionally biased region" description="Basic residues" evidence="1">
    <location>
        <begin position="130"/>
        <end position="139"/>
    </location>
</feature>
<gene>
    <name evidence="2" type="ORF">TRFO_23418</name>
</gene>
<dbReference type="InterPro" id="IPR045245">
    <property type="entry name" value="Pfs2-like"/>
</dbReference>
<dbReference type="OrthoDB" id="10612907at2759"/>
<dbReference type="Proteomes" id="UP000179807">
    <property type="component" value="Unassembled WGS sequence"/>
</dbReference>
<feature type="region of interest" description="Disordered" evidence="1">
    <location>
        <begin position="38"/>
        <end position="219"/>
    </location>
</feature>
<feature type="compositionally biased region" description="Low complexity" evidence="1">
    <location>
        <begin position="541"/>
        <end position="561"/>
    </location>
</feature>
<dbReference type="VEuPathDB" id="TrichDB:TRFO_23418"/>
<name>A0A1J4K9P3_9EUKA</name>
<feature type="compositionally biased region" description="Basic and acidic residues" evidence="1">
    <location>
        <begin position="96"/>
        <end position="129"/>
    </location>
</feature>
<accession>A0A1J4K9P3</accession>
<dbReference type="GO" id="GO:0031124">
    <property type="term" value="P:mRNA 3'-end processing"/>
    <property type="evidence" value="ECO:0007669"/>
    <property type="project" value="InterPro"/>
</dbReference>
<feature type="region of interest" description="Disordered" evidence="1">
    <location>
        <begin position="540"/>
        <end position="568"/>
    </location>
</feature>
<feature type="compositionally biased region" description="Basic and acidic residues" evidence="1">
    <location>
        <begin position="140"/>
        <end position="153"/>
    </location>
</feature>
<reference evidence="2" key="1">
    <citation type="submission" date="2016-10" db="EMBL/GenBank/DDBJ databases">
        <authorList>
            <person name="Benchimol M."/>
            <person name="Almeida L.G."/>
            <person name="Vasconcelos A.T."/>
            <person name="Perreira-Neves A."/>
            <person name="Rosa I.A."/>
            <person name="Tasca T."/>
            <person name="Bogo M.R."/>
            <person name="de Souza W."/>
        </authorList>
    </citation>
    <scope>NUCLEOTIDE SEQUENCE [LARGE SCALE GENOMIC DNA]</scope>
    <source>
        <strain evidence="2">K</strain>
    </source>
</reference>